<comment type="subcellular location">
    <subcellularLocation>
        <location evidence="1 4">Nucleus</location>
        <location evidence="1 4">Nucleolus</location>
    </subcellularLocation>
</comment>
<dbReference type="EMBL" id="KC513606">
    <property type="protein sequence ID" value="AGE95267.1"/>
    <property type="molecule type" value="Genomic_DNA"/>
</dbReference>
<evidence type="ECO:0000256" key="2">
    <source>
        <dbReference type="ARBA" id="ARBA00010782"/>
    </source>
</evidence>
<protein>
    <recommendedName>
        <fullName evidence="4">Ribosome production factor 2 homolog</fullName>
    </recommendedName>
    <alternativeName>
        <fullName evidence="4">Ribosome biogenesis protein RPF2 homolog</fullName>
    </alternativeName>
</protein>
<evidence type="ECO:0000313" key="6">
    <source>
        <dbReference type="EMBL" id="AGE95267.1"/>
    </source>
</evidence>
<dbReference type="GO" id="GO:0000027">
    <property type="term" value="P:ribosomal large subunit assembly"/>
    <property type="evidence" value="ECO:0007669"/>
    <property type="project" value="InterPro"/>
</dbReference>
<dbReference type="AlphaFoldDB" id="M1K7N3"/>
<organism evidence="6">
    <name type="scientific">Encephalitozoon cuniculi</name>
    <name type="common">Microsporidian parasite</name>
    <dbReference type="NCBI Taxonomy" id="6035"/>
    <lineage>
        <taxon>Eukaryota</taxon>
        <taxon>Fungi</taxon>
        <taxon>Fungi incertae sedis</taxon>
        <taxon>Microsporidia</taxon>
        <taxon>Unikaryonidae</taxon>
        <taxon>Encephalitozoon</taxon>
    </lineage>
</organism>
<dbReference type="PANTHER" id="PTHR12728:SF0">
    <property type="entry name" value="RIBOSOME PRODUCTION FACTOR 2 HOMOLOG"/>
    <property type="match status" value="1"/>
</dbReference>
<dbReference type="OMA" id="KRKCNIF"/>
<dbReference type="InterPro" id="IPR007109">
    <property type="entry name" value="Brix"/>
</dbReference>
<reference evidence="6" key="1">
    <citation type="journal article" date="2013" name="Eukaryot. Cell">
        <title>Extremely Reduced Levels of Heterozygosity in the Vertebrate Pathogen Encephalitozoon cuniculi.</title>
        <authorList>
            <person name="Selman M."/>
            <person name="Sak B."/>
            <person name="Kvac M."/>
            <person name="Farinelli L."/>
            <person name="Weiss L.M."/>
            <person name="Corradi N."/>
        </authorList>
    </citation>
    <scope>NUCLEOTIDE SEQUENCE</scope>
</reference>
<evidence type="ECO:0000256" key="1">
    <source>
        <dbReference type="ARBA" id="ARBA00004604"/>
    </source>
</evidence>
<dbReference type="GO" id="GO:0000463">
    <property type="term" value="P:maturation of LSU-rRNA from tricistronic rRNA transcript (SSU-rRNA, 5.8S rRNA, LSU-rRNA)"/>
    <property type="evidence" value="ECO:0007669"/>
    <property type="project" value="TreeGrafter"/>
</dbReference>
<dbReference type="VEuPathDB" id="MicrosporidiaDB:AEWD_041200"/>
<dbReference type="VEuPathDB" id="MicrosporidiaDB:ECU04_1240"/>
<feature type="domain" description="Brix" evidence="5">
    <location>
        <begin position="94"/>
        <end position="229"/>
    </location>
</feature>
<evidence type="ECO:0000256" key="4">
    <source>
        <dbReference type="RuleBase" id="RU367086"/>
    </source>
</evidence>
<keyword evidence="3 4" id="KW-0539">Nucleus</keyword>
<dbReference type="VEuPathDB" id="MicrosporidiaDB:AEWR_041190"/>
<evidence type="ECO:0000259" key="5">
    <source>
        <dbReference type="Pfam" id="PF04427"/>
    </source>
</evidence>
<comment type="similarity">
    <text evidence="2 4">Belongs to the RPF2 family.</text>
</comment>
<name>M1K7N3_ENCCN</name>
<dbReference type="PANTHER" id="PTHR12728">
    <property type="entry name" value="BRIX DOMAIN CONTAINING PROTEIN"/>
    <property type="match status" value="1"/>
</dbReference>
<dbReference type="VEuPathDB" id="MicrosporidiaDB:M970_041190"/>
<dbReference type="GO" id="GO:0019843">
    <property type="term" value="F:rRNA binding"/>
    <property type="evidence" value="ECO:0007669"/>
    <property type="project" value="UniProtKB-UniRule"/>
</dbReference>
<accession>M1K7N3</accession>
<dbReference type="GO" id="GO:0005730">
    <property type="term" value="C:nucleolus"/>
    <property type="evidence" value="ECO:0007669"/>
    <property type="project" value="UniProtKB-SubCell"/>
</dbReference>
<sequence>MFKGKHAGSKDNNFVLLIRVEVFWRAWHLRSPGCLFLPAHLDAIFYPQMRVKRPSERKTLLSVICCTEGERIQKEIGVIRGDTVHMHEKTSPSGSVEKIEKLMKKKRSGLFLSVTKERHLVIGRAFNDELIDMVEFKINRYLSVSDFECAGPELHMKYFVVLQNINNSRLENLVVDFFNMKSSKVCLESVRYSWVFARTEEGYVLKYVRVLKDLSVEDCGPLLEMELVRSYHCSDELYKKSLGEPSKPRKNTAKNLFSDRIGTLHIDKQDLRDIRLKKSRGYNGVSSWS</sequence>
<evidence type="ECO:0000256" key="3">
    <source>
        <dbReference type="ARBA" id="ARBA00023242"/>
    </source>
</evidence>
<dbReference type="Pfam" id="PF04427">
    <property type="entry name" value="Brix"/>
    <property type="match status" value="1"/>
</dbReference>
<dbReference type="InterPro" id="IPR039770">
    <property type="entry name" value="Rpf2"/>
</dbReference>
<proteinExistence type="inferred from homology"/>
<gene>
    <name evidence="6" type="ORF">ECU04_1240</name>
</gene>
<dbReference type="VEuPathDB" id="MicrosporidiaDB:AEWQ_041190"/>